<dbReference type="EMBL" id="SPMY01000123">
    <property type="protein sequence ID" value="NMQ30312.1"/>
    <property type="molecule type" value="Genomic_DNA"/>
</dbReference>
<gene>
    <name evidence="1" type="ORF">E4Q23_22665</name>
</gene>
<proteinExistence type="predicted"/>
<accession>A0ABX1U1D4</accession>
<evidence type="ECO:0000313" key="2">
    <source>
        <dbReference type="Proteomes" id="UP000749010"/>
    </source>
</evidence>
<dbReference type="SUPFAM" id="SSF143011">
    <property type="entry name" value="RelE-like"/>
    <property type="match status" value="1"/>
</dbReference>
<dbReference type="InterPro" id="IPR035093">
    <property type="entry name" value="RelE/ParE_toxin_dom_sf"/>
</dbReference>
<reference evidence="1 2" key="1">
    <citation type="submission" date="2019-03" db="EMBL/GenBank/DDBJ databases">
        <title>Metabolic reconstructions from genomes of highly enriched 'Candidatus Accumulibacter' and 'Candidatus Competibacter' bioreactor populations.</title>
        <authorList>
            <person name="Annavajhala M.K."/>
            <person name="Welles L."/>
            <person name="Abbas B."/>
            <person name="Sorokin D."/>
            <person name="Park H."/>
            <person name="Van Loosdrecht M."/>
            <person name="Chandran K."/>
        </authorList>
    </citation>
    <scope>NUCLEOTIDE SEQUENCE [LARGE SCALE GENOMIC DNA]</scope>
    <source>
        <strain evidence="1 2">SBR_S</strain>
    </source>
</reference>
<dbReference type="RefSeq" id="WP_169068707.1">
    <property type="nucleotide sequence ID" value="NZ_SPMY01000123.1"/>
</dbReference>
<sequence length="109" mass="11899">MEITFRDKKVRELCEIRATAEKALGKPCARKLRTRLGDLEAAASVADLIAGNPHPLKGNRAGQFALDLFGGRRLVFAPDHDPCPARPDGAIDWSLVTIVCIGFIGDYHD</sequence>
<name>A0ABX1U1D4_9PROT</name>
<dbReference type="Proteomes" id="UP000749010">
    <property type="component" value="Unassembled WGS sequence"/>
</dbReference>
<organism evidence="1 2">
    <name type="scientific">Candidatus Accumulibacter phosphatis</name>
    <dbReference type="NCBI Taxonomy" id="327160"/>
    <lineage>
        <taxon>Bacteria</taxon>
        <taxon>Pseudomonadati</taxon>
        <taxon>Pseudomonadota</taxon>
        <taxon>Betaproteobacteria</taxon>
        <taxon>Candidatus Accumulibacter</taxon>
    </lineage>
</organism>
<comment type="caution">
    <text evidence="1">The sequence shown here is derived from an EMBL/GenBank/DDBJ whole genome shotgun (WGS) entry which is preliminary data.</text>
</comment>
<protein>
    <submittedName>
        <fullName evidence="1">Killer suppression protein HigA</fullName>
    </submittedName>
</protein>
<evidence type="ECO:0000313" key="1">
    <source>
        <dbReference type="EMBL" id="NMQ30312.1"/>
    </source>
</evidence>
<keyword evidence="2" id="KW-1185">Reference proteome</keyword>
<dbReference type="Gene3D" id="3.30.2310.20">
    <property type="entry name" value="RelE-like"/>
    <property type="match status" value="1"/>
</dbReference>